<evidence type="ECO:0000313" key="2">
    <source>
        <dbReference type="Proteomes" id="UP000324222"/>
    </source>
</evidence>
<dbReference type="AlphaFoldDB" id="A0A5B7JR71"/>
<accession>A0A5B7JR71</accession>
<protein>
    <submittedName>
        <fullName evidence="1">Uncharacterized protein</fullName>
    </submittedName>
</protein>
<name>A0A5B7JR71_PORTR</name>
<sequence length="65" mass="7711">MVRGHVDKDLEESKTRSMVRIRDEKQDFREQLKRKPFRCCNNKPAFNAHCLQHFLLSGGFLFSDV</sequence>
<comment type="caution">
    <text evidence="1">The sequence shown here is derived from an EMBL/GenBank/DDBJ whole genome shotgun (WGS) entry which is preliminary data.</text>
</comment>
<organism evidence="1 2">
    <name type="scientific">Portunus trituberculatus</name>
    <name type="common">Swimming crab</name>
    <name type="synonym">Neptunus trituberculatus</name>
    <dbReference type="NCBI Taxonomy" id="210409"/>
    <lineage>
        <taxon>Eukaryota</taxon>
        <taxon>Metazoa</taxon>
        <taxon>Ecdysozoa</taxon>
        <taxon>Arthropoda</taxon>
        <taxon>Crustacea</taxon>
        <taxon>Multicrustacea</taxon>
        <taxon>Malacostraca</taxon>
        <taxon>Eumalacostraca</taxon>
        <taxon>Eucarida</taxon>
        <taxon>Decapoda</taxon>
        <taxon>Pleocyemata</taxon>
        <taxon>Brachyura</taxon>
        <taxon>Eubrachyura</taxon>
        <taxon>Portunoidea</taxon>
        <taxon>Portunidae</taxon>
        <taxon>Portuninae</taxon>
        <taxon>Portunus</taxon>
    </lineage>
</organism>
<proteinExistence type="predicted"/>
<reference evidence="1 2" key="1">
    <citation type="submission" date="2019-05" db="EMBL/GenBank/DDBJ databases">
        <title>Another draft genome of Portunus trituberculatus and its Hox gene families provides insights of decapod evolution.</title>
        <authorList>
            <person name="Jeong J.-H."/>
            <person name="Song I."/>
            <person name="Kim S."/>
            <person name="Choi T."/>
            <person name="Kim D."/>
            <person name="Ryu S."/>
            <person name="Kim W."/>
        </authorList>
    </citation>
    <scope>NUCLEOTIDE SEQUENCE [LARGE SCALE GENOMIC DNA]</scope>
    <source>
        <tissue evidence="1">Muscle</tissue>
    </source>
</reference>
<dbReference type="Proteomes" id="UP000324222">
    <property type="component" value="Unassembled WGS sequence"/>
</dbReference>
<gene>
    <name evidence="1" type="ORF">E2C01_092115</name>
</gene>
<dbReference type="EMBL" id="VSRR010107521">
    <property type="protein sequence ID" value="MPC96836.1"/>
    <property type="molecule type" value="Genomic_DNA"/>
</dbReference>
<keyword evidence="2" id="KW-1185">Reference proteome</keyword>
<evidence type="ECO:0000313" key="1">
    <source>
        <dbReference type="EMBL" id="MPC96836.1"/>
    </source>
</evidence>